<feature type="domain" description="Ketopantoate reductase C-terminal" evidence="11">
    <location>
        <begin position="183"/>
        <end position="305"/>
    </location>
</feature>
<keyword evidence="13" id="KW-1185">Reference proteome</keyword>
<dbReference type="PANTHER" id="PTHR21708">
    <property type="entry name" value="PROBABLE 2-DEHYDROPANTOATE 2-REDUCTASE"/>
    <property type="match status" value="1"/>
</dbReference>
<sequence>MIKIAIAGIGGVGGYFGGLLARHFQNSTEVEVYFIARGAHEKVIRQHGMKVETTKGAFTAVPKLVTSDPNEIGVVDFLICCTKSYHLEESITQLKSCINKATVILPLLNGVDSTERIKAVYPENEVWEGCVYVVSRLAEPGLVKETGNIGLLYFGSTDGSAQKLALAERLFTRGGIQAVLSDNIEQTIWEKFLFISTIATLTSYLDACMGAILANKEYQDLLHLLLAEIKSVADARGINLPQNSIQATLDKMSSLPYDTTSSMHSDFQKGKATELESLTGYVVRLGEQLQVPTPTYKTLYAALQTRAGAGS</sequence>
<dbReference type="InterPro" id="IPR008927">
    <property type="entry name" value="6-PGluconate_DH-like_C_sf"/>
</dbReference>
<comment type="function">
    <text evidence="9">Catalyzes the NADPH-dependent reduction of ketopantoate into pantoic acid.</text>
</comment>
<dbReference type="NCBIfam" id="TIGR00745">
    <property type="entry name" value="apbA_panE"/>
    <property type="match status" value="1"/>
</dbReference>
<dbReference type="InterPro" id="IPR003710">
    <property type="entry name" value="ApbA"/>
</dbReference>
<feature type="domain" description="Ketopantoate reductase N-terminal" evidence="10">
    <location>
        <begin position="4"/>
        <end position="158"/>
    </location>
</feature>
<dbReference type="InterPro" id="IPR036291">
    <property type="entry name" value="NAD(P)-bd_dom_sf"/>
</dbReference>
<proteinExistence type="inferred from homology"/>
<dbReference type="InterPro" id="IPR013328">
    <property type="entry name" value="6PGD_dom2"/>
</dbReference>
<dbReference type="SUPFAM" id="SSF51735">
    <property type="entry name" value="NAD(P)-binding Rossmann-fold domains"/>
    <property type="match status" value="1"/>
</dbReference>
<evidence type="ECO:0000256" key="3">
    <source>
        <dbReference type="ARBA" id="ARBA00013014"/>
    </source>
</evidence>
<organism evidence="12 13">
    <name type="scientific">Pontibacter ruber</name>
    <dbReference type="NCBI Taxonomy" id="1343895"/>
    <lineage>
        <taxon>Bacteria</taxon>
        <taxon>Pseudomonadati</taxon>
        <taxon>Bacteroidota</taxon>
        <taxon>Cytophagia</taxon>
        <taxon>Cytophagales</taxon>
        <taxon>Hymenobacteraceae</taxon>
        <taxon>Pontibacter</taxon>
    </lineage>
</organism>
<dbReference type="Proteomes" id="UP001597374">
    <property type="component" value="Unassembled WGS sequence"/>
</dbReference>
<evidence type="ECO:0000313" key="12">
    <source>
        <dbReference type="EMBL" id="MFD2247255.1"/>
    </source>
</evidence>
<dbReference type="EMBL" id="JBHUIM010000002">
    <property type="protein sequence ID" value="MFD2247255.1"/>
    <property type="molecule type" value="Genomic_DNA"/>
</dbReference>
<accession>A0ABW5D1W7</accession>
<evidence type="ECO:0000256" key="2">
    <source>
        <dbReference type="ARBA" id="ARBA00007870"/>
    </source>
</evidence>
<dbReference type="Gene3D" id="3.40.50.720">
    <property type="entry name" value="NAD(P)-binding Rossmann-like Domain"/>
    <property type="match status" value="1"/>
</dbReference>
<keyword evidence="9" id="KW-0566">Pantothenate biosynthesis</keyword>
<comment type="pathway">
    <text evidence="1 9">Cofactor biosynthesis; (R)-pantothenate biosynthesis; (R)-pantoate from 3-methyl-2-oxobutanoate: step 2/2.</text>
</comment>
<evidence type="ECO:0000256" key="5">
    <source>
        <dbReference type="ARBA" id="ARBA00022857"/>
    </source>
</evidence>
<keyword evidence="6 9" id="KW-0560">Oxidoreductase</keyword>
<dbReference type="Gene3D" id="1.10.1040.10">
    <property type="entry name" value="N-(1-d-carboxylethyl)-l-norvaline Dehydrogenase, domain 2"/>
    <property type="match status" value="1"/>
</dbReference>
<evidence type="ECO:0000313" key="13">
    <source>
        <dbReference type="Proteomes" id="UP001597374"/>
    </source>
</evidence>
<protein>
    <recommendedName>
        <fullName evidence="4 9">2-dehydropantoate 2-reductase</fullName>
        <ecNumber evidence="3 9">1.1.1.169</ecNumber>
    </recommendedName>
    <alternativeName>
        <fullName evidence="7 9">Ketopantoate reductase</fullName>
    </alternativeName>
</protein>
<dbReference type="Pfam" id="PF02558">
    <property type="entry name" value="ApbA"/>
    <property type="match status" value="1"/>
</dbReference>
<evidence type="ECO:0000256" key="6">
    <source>
        <dbReference type="ARBA" id="ARBA00023002"/>
    </source>
</evidence>
<name>A0ABW5D1W7_9BACT</name>
<evidence type="ECO:0000256" key="1">
    <source>
        <dbReference type="ARBA" id="ARBA00004994"/>
    </source>
</evidence>
<evidence type="ECO:0000259" key="10">
    <source>
        <dbReference type="Pfam" id="PF02558"/>
    </source>
</evidence>
<gene>
    <name evidence="12" type="ORF">ACFSKP_13385</name>
</gene>
<keyword evidence="5 9" id="KW-0521">NADP</keyword>
<dbReference type="Pfam" id="PF08546">
    <property type="entry name" value="ApbA_C"/>
    <property type="match status" value="1"/>
</dbReference>
<comment type="similarity">
    <text evidence="2 9">Belongs to the ketopantoate reductase family.</text>
</comment>
<evidence type="ECO:0000259" key="11">
    <source>
        <dbReference type="Pfam" id="PF08546"/>
    </source>
</evidence>
<evidence type="ECO:0000256" key="7">
    <source>
        <dbReference type="ARBA" id="ARBA00032024"/>
    </source>
</evidence>
<dbReference type="InterPro" id="IPR013332">
    <property type="entry name" value="KPR_N"/>
</dbReference>
<evidence type="ECO:0000256" key="9">
    <source>
        <dbReference type="RuleBase" id="RU362068"/>
    </source>
</evidence>
<comment type="caution">
    <text evidence="12">The sequence shown here is derived from an EMBL/GenBank/DDBJ whole genome shotgun (WGS) entry which is preliminary data.</text>
</comment>
<evidence type="ECO:0000256" key="8">
    <source>
        <dbReference type="ARBA" id="ARBA00048793"/>
    </source>
</evidence>
<evidence type="ECO:0000256" key="4">
    <source>
        <dbReference type="ARBA" id="ARBA00019465"/>
    </source>
</evidence>
<dbReference type="RefSeq" id="WP_250430191.1">
    <property type="nucleotide sequence ID" value="NZ_JALPRR010000003.1"/>
</dbReference>
<dbReference type="EC" id="1.1.1.169" evidence="3 9"/>
<dbReference type="PANTHER" id="PTHR21708:SF26">
    <property type="entry name" value="2-DEHYDROPANTOATE 2-REDUCTASE"/>
    <property type="match status" value="1"/>
</dbReference>
<comment type="catalytic activity">
    <reaction evidence="8 9">
        <text>(R)-pantoate + NADP(+) = 2-dehydropantoate + NADPH + H(+)</text>
        <dbReference type="Rhea" id="RHEA:16233"/>
        <dbReference type="ChEBI" id="CHEBI:11561"/>
        <dbReference type="ChEBI" id="CHEBI:15378"/>
        <dbReference type="ChEBI" id="CHEBI:15980"/>
        <dbReference type="ChEBI" id="CHEBI:57783"/>
        <dbReference type="ChEBI" id="CHEBI:58349"/>
        <dbReference type="EC" id="1.1.1.169"/>
    </reaction>
</comment>
<dbReference type="InterPro" id="IPR051402">
    <property type="entry name" value="KPR-Related"/>
</dbReference>
<reference evidence="13" key="1">
    <citation type="journal article" date="2019" name="Int. J. Syst. Evol. Microbiol.">
        <title>The Global Catalogue of Microorganisms (GCM) 10K type strain sequencing project: providing services to taxonomists for standard genome sequencing and annotation.</title>
        <authorList>
            <consortium name="The Broad Institute Genomics Platform"/>
            <consortium name="The Broad Institute Genome Sequencing Center for Infectious Disease"/>
            <person name="Wu L."/>
            <person name="Ma J."/>
        </authorList>
    </citation>
    <scope>NUCLEOTIDE SEQUENCE [LARGE SCALE GENOMIC DNA]</scope>
    <source>
        <strain evidence="13">CGMCC 4.1782</strain>
    </source>
</reference>
<dbReference type="InterPro" id="IPR013752">
    <property type="entry name" value="KPA_reductase"/>
</dbReference>
<dbReference type="SUPFAM" id="SSF48179">
    <property type="entry name" value="6-phosphogluconate dehydrogenase C-terminal domain-like"/>
    <property type="match status" value="1"/>
</dbReference>